<keyword evidence="2" id="KW-1185">Reference proteome</keyword>
<name>A0A812ZDX7_9DINO</name>
<evidence type="ECO:0000313" key="2">
    <source>
        <dbReference type="Proteomes" id="UP000601435"/>
    </source>
</evidence>
<reference evidence="1" key="1">
    <citation type="submission" date="2021-02" db="EMBL/GenBank/DDBJ databases">
        <authorList>
            <person name="Dougan E. K."/>
            <person name="Rhodes N."/>
            <person name="Thang M."/>
            <person name="Chan C."/>
        </authorList>
    </citation>
    <scope>NUCLEOTIDE SEQUENCE</scope>
</reference>
<organism evidence="1 2">
    <name type="scientific">Symbiodinium necroappetens</name>
    <dbReference type="NCBI Taxonomy" id="1628268"/>
    <lineage>
        <taxon>Eukaryota</taxon>
        <taxon>Sar</taxon>
        <taxon>Alveolata</taxon>
        <taxon>Dinophyceae</taxon>
        <taxon>Suessiales</taxon>
        <taxon>Symbiodiniaceae</taxon>
        <taxon>Symbiodinium</taxon>
    </lineage>
</organism>
<comment type="caution">
    <text evidence="1">The sequence shown here is derived from an EMBL/GenBank/DDBJ whole genome shotgun (WGS) entry which is preliminary data.</text>
</comment>
<gene>
    <name evidence="1" type="ORF">SNEC2469_LOCUS24555</name>
</gene>
<protein>
    <submittedName>
        <fullName evidence="1">Uncharacterized protein</fullName>
    </submittedName>
</protein>
<dbReference type="AlphaFoldDB" id="A0A812ZDX7"/>
<sequence>MPFKHDFAPGDRVVVKVHRHNPFHHEESYKAGEHGVIIEAQERSTTVHLRLDGFLGKQGNYFKVQAVKPLFTLPVRHRFVTASVLHIQKLPELMLYDFAVWERAAGKPESGHFIGRIMAVSEDEEGQLFAVQPYVMAHQ</sequence>
<accession>A0A812ZDX7</accession>
<dbReference type="EMBL" id="CAJNJA010047386">
    <property type="protein sequence ID" value="CAE7823920.1"/>
    <property type="molecule type" value="Genomic_DNA"/>
</dbReference>
<proteinExistence type="predicted"/>
<feature type="non-terminal residue" evidence="1">
    <location>
        <position position="139"/>
    </location>
</feature>
<dbReference type="Proteomes" id="UP000601435">
    <property type="component" value="Unassembled WGS sequence"/>
</dbReference>
<evidence type="ECO:0000313" key="1">
    <source>
        <dbReference type="EMBL" id="CAE7823920.1"/>
    </source>
</evidence>
<dbReference type="OrthoDB" id="409495at2759"/>